<dbReference type="STRING" id="764103.G7E9C0"/>
<dbReference type="InterPro" id="IPR012479">
    <property type="entry name" value="SAP30BP"/>
</dbReference>
<feature type="compositionally biased region" description="Basic residues" evidence="1">
    <location>
        <begin position="263"/>
        <end position="275"/>
    </location>
</feature>
<dbReference type="Pfam" id="PF07818">
    <property type="entry name" value="HCNGP"/>
    <property type="match status" value="1"/>
</dbReference>
<feature type="compositionally biased region" description="Basic and acidic residues" evidence="1">
    <location>
        <begin position="224"/>
        <end position="234"/>
    </location>
</feature>
<name>G7E9C0_MIXOS</name>
<evidence type="ECO:0000313" key="2">
    <source>
        <dbReference type="EMBL" id="GAA99239.1"/>
    </source>
</evidence>
<feature type="region of interest" description="Disordered" evidence="1">
    <location>
        <begin position="1"/>
        <end position="118"/>
    </location>
</feature>
<reference evidence="2 3" key="2">
    <citation type="journal article" date="2012" name="Open Biol.">
        <title>Characteristics of nucleosomes and linker DNA regions on the genome of the basidiomycete Mixia osmundae revealed by mono- and dinucleosome mapping.</title>
        <authorList>
            <person name="Nishida H."/>
            <person name="Kondo S."/>
            <person name="Matsumoto T."/>
            <person name="Suzuki Y."/>
            <person name="Yoshikawa H."/>
            <person name="Taylor T.D."/>
            <person name="Sugiyama J."/>
        </authorList>
    </citation>
    <scope>NUCLEOTIDE SEQUENCE [LARGE SCALE GENOMIC DNA]</scope>
    <source>
        <strain evidence="3">CBS 9802 / IAM 14324 / JCM 22182 / KY 12970</strain>
    </source>
</reference>
<protein>
    <recommendedName>
        <fullName evidence="4">HCNGP-like protein</fullName>
    </recommendedName>
</protein>
<evidence type="ECO:0000256" key="1">
    <source>
        <dbReference type="SAM" id="MobiDB-lite"/>
    </source>
</evidence>
<dbReference type="Proteomes" id="UP000009131">
    <property type="component" value="Unassembled WGS sequence"/>
</dbReference>
<comment type="caution">
    <text evidence="2">The sequence shown here is derived from an EMBL/GenBank/DDBJ whole genome shotgun (WGS) entry which is preliminary data.</text>
</comment>
<sequence length="275" mass="29762">MAMPGLVGYGSSDGEPDDVQVPSPKQASIAAVQTITSDTARSTPERVNTPTRLLAGVRIPSNQVGSGSSLQISSVPQATRSSAKKQSNGSRPPSTSPPVQRVGSPDGTRGSPRVIQDTPKLAAGLLSDERRLALLQRMGVDPSSSAEPVSETLEAKLATFHELKSTGIHFNDTLVRNKAFRNPHILSKLVDFLNIDEKTSNFPKSVWDAQHGLPPEASASRIAEAQKRRAEERTAAQAPGKRSAIAFESSSSRRPEEYSRQNDKRRRSRSPPRRR</sequence>
<dbReference type="GO" id="GO:0006355">
    <property type="term" value="P:regulation of DNA-templated transcription"/>
    <property type="evidence" value="ECO:0007669"/>
    <property type="project" value="InterPro"/>
</dbReference>
<dbReference type="InParanoid" id="G7E9C0"/>
<organism evidence="2 3">
    <name type="scientific">Mixia osmundae (strain CBS 9802 / IAM 14324 / JCM 22182 / KY 12970)</name>
    <dbReference type="NCBI Taxonomy" id="764103"/>
    <lineage>
        <taxon>Eukaryota</taxon>
        <taxon>Fungi</taxon>
        <taxon>Dikarya</taxon>
        <taxon>Basidiomycota</taxon>
        <taxon>Pucciniomycotina</taxon>
        <taxon>Mixiomycetes</taxon>
        <taxon>Mixiales</taxon>
        <taxon>Mixiaceae</taxon>
        <taxon>Mixia</taxon>
    </lineage>
</organism>
<feature type="compositionally biased region" description="Basic and acidic residues" evidence="1">
    <location>
        <begin position="251"/>
        <end position="262"/>
    </location>
</feature>
<gene>
    <name evidence="2" type="primary">Mo05933</name>
    <name evidence="2" type="ORF">E5Q_05933</name>
</gene>
<evidence type="ECO:0000313" key="3">
    <source>
        <dbReference type="Proteomes" id="UP000009131"/>
    </source>
</evidence>
<evidence type="ECO:0008006" key="4">
    <source>
        <dbReference type="Google" id="ProtNLM"/>
    </source>
</evidence>
<reference evidence="2 3" key="1">
    <citation type="journal article" date="2011" name="J. Gen. Appl. Microbiol.">
        <title>Draft genome sequencing of the enigmatic basidiomycete Mixia osmundae.</title>
        <authorList>
            <person name="Nishida H."/>
            <person name="Nagatsuka Y."/>
            <person name="Sugiyama J."/>
        </authorList>
    </citation>
    <scope>NUCLEOTIDE SEQUENCE [LARGE SCALE GENOMIC DNA]</scope>
    <source>
        <strain evidence="3">CBS 9802 / IAM 14324 / JCM 22182 / KY 12970</strain>
    </source>
</reference>
<dbReference type="OrthoDB" id="1714508at2759"/>
<dbReference type="PANTHER" id="PTHR13464:SF0">
    <property type="entry name" value="SAP30-BINDING PROTEIN"/>
    <property type="match status" value="1"/>
</dbReference>
<proteinExistence type="predicted"/>
<feature type="compositionally biased region" description="Polar residues" evidence="1">
    <location>
        <begin position="60"/>
        <end position="93"/>
    </location>
</feature>
<keyword evidence="3" id="KW-1185">Reference proteome</keyword>
<feature type="compositionally biased region" description="Polar residues" evidence="1">
    <location>
        <begin position="23"/>
        <end position="51"/>
    </location>
</feature>
<dbReference type="EMBL" id="BABT02000220">
    <property type="protein sequence ID" value="GAA99239.1"/>
    <property type="molecule type" value="Genomic_DNA"/>
</dbReference>
<dbReference type="RefSeq" id="XP_014568485.1">
    <property type="nucleotide sequence ID" value="XM_014712999.1"/>
</dbReference>
<dbReference type="GO" id="GO:0005634">
    <property type="term" value="C:nucleus"/>
    <property type="evidence" value="ECO:0007669"/>
    <property type="project" value="TreeGrafter"/>
</dbReference>
<accession>G7E9C0</accession>
<dbReference type="AlphaFoldDB" id="G7E9C0"/>
<dbReference type="HOGENOM" id="CLU_943826_0_0_1"/>
<dbReference type="eggNOG" id="ENOG502SBKG">
    <property type="taxonomic scope" value="Eukaryota"/>
</dbReference>
<dbReference type="PANTHER" id="PTHR13464">
    <property type="entry name" value="TRANSCRIPTIONAL REGULATOR PROTEIN HCNGP"/>
    <property type="match status" value="1"/>
</dbReference>
<feature type="region of interest" description="Disordered" evidence="1">
    <location>
        <begin position="220"/>
        <end position="275"/>
    </location>
</feature>